<protein>
    <submittedName>
        <fullName evidence="1">TIGR04338 family metallohydrolase</fullName>
    </submittedName>
</protein>
<dbReference type="NCBIfam" id="TIGR04338">
    <property type="entry name" value="HEXXH_Rv0185"/>
    <property type="match status" value="1"/>
</dbReference>
<organism evidence="1 2">
    <name type="scientific">[Mycobacterium] wendilense</name>
    <dbReference type="NCBI Taxonomy" id="3064284"/>
    <lineage>
        <taxon>Bacteria</taxon>
        <taxon>Bacillati</taxon>
        <taxon>Actinomycetota</taxon>
        <taxon>Actinomycetes</taxon>
        <taxon>Mycobacteriales</taxon>
        <taxon>Mycobacteriaceae</taxon>
        <taxon>Mycolicibacter</taxon>
    </lineage>
</organism>
<reference evidence="1 2" key="1">
    <citation type="submission" date="2023-08" db="EMBL/GenBank/DDBJ databases">
        <authorList>
            <person name="Folkvardsen B D."/>
            <person name="Norman A."/>
        </authorList>
    </citation>
    <scope>NUCLEOTIDE SEQUENCE [LARGE SCALE GENOMIC DNA]</scope>
    <source>
        <strain evidence="1 2">Mu0050</strain>
    </source>
</reference>
<sequence>MVRDSQRSKVYAAEQFVRTMFDRAAQHHSRAIDFFGTALTLPPEARFASVESVQRYVDQVLSMPAVRQRWGPVVAALTVRPRQGNTAAHYESGDGGAAIAVPEQTSRWALRELVLLHEISHHLCPAEPAHGAEFTATFTTLAEVVMGPEVGHVLRVVYAKEGMR</sequence>
<dbReference type="RefSeq" id="WP_316512441.1">
    <property type="nucleotide sequence ID" value="NZ_OY726395.1"/>
</dbReference>
<name>A0ABM9MJ36_9MYCO</name>
<gene>
    <name evidence="1" type="ORF">MU0050_004284</name>
</gene>
<dbReference type="InterPro" id="IPR027595">
    <property type="entry name" value="CHP04338"/>
</dbReference>
<dbReference type="EMBL" id="OY726395">
    <property type="protein sequence ID" value="CAJ1586445.1"/>
    <property type="molecule type" value="Genomic_DNA"/>
</dbReference>
<dbReference type="Proteomes" id="UP001190466">
    <property type="component" value="Chromosome"/>
</dbReference>
<keyword evidence="2" id="KW-1185">Reference proteome</keyword>
<accession>A0ABM9MJ36</accession>
<evidence type="ECO:0000313" key="1">
    <source>
        <dbReference type="EMBL" id="CAJ1586445.1"/>
    </source>
</evidence>
<proteinExistence type="predicted"/>
<evidence type="ECO:0000313" key="2">
    <source>
        <dbReference type="Proteomes" id="UP001190466"/>
    </source>
</evidence>